<dbReference type="KEGG" id="cama:F384_16620"/>
<dbReference type="HOGENOM" id="CLU_1616428_0_0_6"/>
<feature type="domain" description="Surface-adhesin protein E-like" evidence="1">
    <location>
        <begin position="25"/>
        <end position="134"/>
    </location>
</feature>
<dbReference type="Gene3D" id="2.40.128.710">
    <property type="entry name" value="Surface-adhesin protein E"/>
    <property type="match status" value="1"/>
</dbReference>
<dbReference type="InterPro" id="IPR043088">
    <property type="entry name" value="Adhesin_E"/>
</dbReference>
<evidence type="ECO:0000313" key="2">
    <source>
        <dbReference type="EMBL" id="AKE61974.1"/>
    </source>
</evidence>
<dbReference type="Proteomes" id="UP000034085">
    <property type="component" value="Chromosome"/>
</dbReference>
<sequence length="157" mass="17514">MLAGCTSQNKSQAPQFTPQPAGLVKLLEDDTGGTYADMRTVSSYQGNTQLRRFYLINNYIGPRQMQSNPPVYIASSSVINVVNCETKQRAQFERIYLSQYWAKGDVIAKRAPIGQWEPYPEESLLGIIATSVCQIKAATLKPEPPRDTRIPLLGDFN</sequence>
<evidence type="ECO:0000259" key="1">
    <source>
        <dbReference type="Pfam" id="PF16747"/>
    </source>
</evidence>
<evidence type="ECO:0000313" key="3">
    <source>
        <dbReference type="Proteomes" id="UP000034085"/>
    </source>
</evidence>
<reference evidence="2 3" key="1">
    <citation type="journal article" date="2013" name="Appl. Microbiol. Biotechnol.">
        <title>Glycerol assimilation and production of 1,3-propanediol by Citrobacter amalonaticus Y19.</title>
        <authorList>
            <person name="Ainala S.K."/>
            <person name="Ashok S."/>
            <person name="Ko Y."/>
            <person name="Park S."/>
        </authorList>
    </citation>
    <scope>NUCLEOTIDE SEQUENCE [LARGE SCALE GENOMIC DNA]</scope>
    <source>
        <strain evidence="2 3">Y19</strain>
    </source>
</reference>
<dbReference type="InterPro" id="IPR031939">
    <property type="entry name" value="Adhesin_E-like"/>
</dbReference>
<organism evidence="2 3">
    <name type="scientific">Citrobacter amalonaticus Y19</name>
    <dbReference type="NCBI Taxonomy" id="1261127"/>
    <lineage>
        <taxon>Bacteria</taxon>
        <taxon>Pseudomonadati</taxon>
        <taxon>Pseudomonadota</taxon>
        <taxon>Gammaproteobacteria</taxon>
        <taxon>Enterobacterales</taxon>
        <taxon>Enterobacteriaceae</taxon>
        <taxon>Citrobacter</taxon>
    </lineage>
</organism>
<name>A0A0F6TZY4_CITAM</name>
<gene>
    <name evidence="2" type="ORF">F384_16620</name>
</gene>
<proteinExistence type="predicted"/>
<dbReference type="EMBL" id="CP011132">
    <property type="protein sequence ID" value="AKE61974.1"/>
    <property type="molecule type" value="Genomic_DNA"/>
</dbReference>
<protein>
    <recommendedName>
        <fullName evidence="1">Surface-adhesin protein E-like domain-containing protein</fullName>
    </recommendedName>
</protein>
<accession>A0A0F6TZY4</accession>
<dbReference type="Pfam" id="PF16747">
    <property type="entry name" value="Adhesin_E"/>
    <property type="match status" value="1"/>
</dbReference>
<dbReference type="AlphaFoldDB" id="A0A0F6TZY4"/>
<dbReference type="PATRIC" id="fig|1261127.3.peg.3473"/>